<keyword evidence="4" id="KW-1185">Reference proteome</keyword>
<reference evidence="2 3" key="1">
    <citation type="submission" date="2016-12" db="EMBL/GenBank/DDBJ databases">
        <title>Analysis of the Molecular Diversity Among Cronobacter Species Isolated from Filth Flies Using a Pan Genomic DNA Microarray.</title>
        <authorList>
            <person name="Pava-Ripoll M."/>
            <person name="Tall B."/>
            <person name="Farber J."/>
            <person name="Fanning S."/>
            <person name="Lehner A."/>
            <person name="Stephan R."/>
            <person name="Pagotto F."/>
            <person name="Iverson C."/>
            <person name="Ziobro G."/>
            <person name="Miller A."/>
            <person name="Pearson R."/>
            <person name="Yan Q."/>
            <person name="Kim M."/>
            <person name="Jeong S."/>
            <person name="Park J."/>
            <person name="Jun S."/>
            <person name="Choi H."/>
            <person name="Chung T."/>
            <person name="Yoo Y."/>
            <person name="Park E."/>
            <person name="Hwang S."/>
            <person name="Lee B."/>
            <person name="Sathyamoorthy V."/>
            <person name="Carter L."/>
            <person name="Mammel M."/>
            <person name="Jackson S."/>
            <person name="Kothary M."/>
            <person name="Patel I."/>
            <person name="Grim C."/>
            <person name="Gopinath G."/>
            <person name="Gangiredla J."/>
            <person name="Chase H."/>
        </authorList>
    </citation>
    <scope>NUCLEOTIDE SEQUENCE [LARGE SCALE GENOMIC DNA]</scope>
    <source>
        <strain evidence="2 3">MOD1-Md1s</strain>
    </source>
</reference>
<evidence type="ECO:0000313" key="1">
    <source>
        <dbReference type="EMBL" id="KAB0872753.1"/>
    </source>
</evidence>
<sequence length="35" mass="3901">MTKSKAFPETNLYTVSQTALPTGQQYSLIRLARGE</sequence>
<dbReference type="AlphaFoldDB" id="A0A2T7AM38"/>
<gene>
    <name evidence="2" type="ORF">AUN14_18505</name>
    <name evidence="1" type="ORF">FZI19_19870</name>
</gene>
<dbReference type="Proteomes" id="UP000244378">
    <property type="component" value="Unassembled WGS sequence"/>
</dbReference>
<evidence type="ECO:0000313" key="3">
    <source>
        <dbReference type="Proteomes" id="UP000244378"/>
    </source>
</evidence>
<accession>A0A2T7AM38</accession>
<dbReference type="GO" id="GO:0016853">
    <property type="term" value="F:isomerase activity"/>
    <property type="evidence" value="ECO:0007669"/>
    <property type="project" value="UniProtKB-KW"/>
</dbReference>
<dbReference type="EMBL" id="MSAE01000042">
    <property type="protein sequence ID" value="PUX09970.1"/>
    <property type="molecule type" value="Genomic_DNA"/>
</dbReference>
<dbReference type="OrthoDB" id="6564164at2"/>
<keyword evidence="2" id="KW-0413">Isomerase</keyword>
<comment type="caution">
    <text evidence="2">The sequence shown here is derived from an EMBL/GenBank/DDBJ whole genome shotgun (WGS) entry which is preliminary data.</text>
</comment>
<organism evidence="2 3">
    <name type="scientific">Cronobacter muytjensii</name>
    <dbReference type="NCBI Taxonomy" id="413501"/>
    <lineage>
        <taxon>Bacteria</taxon>
        <taxon>Pseudomonadati</taxon>
        <taxon>Pseudomonadota</taxon>
        <taxon>Gammaproteobacteria</taxon>
        <taxon>Enterobacterales</taxon>
        <taxon>Enterobacteriaceae</taxon>
        <taxon>Cronobacter</taxon>
    </lineage>
</organism>
<name>A0A2T7AM38_9ENTR</name>
<protein>
    <submittedName>
        <fullName evidence="2">Triosephosphate isomerase</fullName>
    </submittedName>
</protein>
<evidence type="ECO:0000313" key="4">
    <source>
        <dbReference type="Proteomes" id="UP000469927"/>
    </source>
</evidence>
<proteinExistence type="predicted"/>
<dbReference type="Proteomes" id="UP000469927">
    <property type="component" value="Unassembled WGS sequence"/>
</dbReference>
<reference evidence="1 4" key="2">
    <citation type="submission" date="2019-08" db="EMBL/GenBank/DDBJ databases">
        <title>Prevalence, distribution, and phylogeny of type two toxin-antitoxin genes possessed by Cronobacter species where C. sakazakii homologs follow sequence type lineages.</title>
        <authorList>
            <person name="Finkelstein S."/>
            <person name="Negrete F."/>
            <person name="Jang H."/>
            <person name="Gopinath G.R."/>
            <person name="Tall B.D."/>
        </authorList>
    </citation>
    <scope>NUCLEOTIDE SEQUENCE [LARGE SCALE GENOMIC DNA]</scope>
    <source>
        <strain evidence="1 4">MOD1_GK1257</strain>
    </source>
</reference>
<dbReference type="EMBL" id="WAGD01000077">
    <property type="protein sequence ID" value="KAB0872753.1"/>
    <property type="molecule type" value="Genomic_DNA"/>
</dbReference>
<evidence type="ECO:0000313" key="2">
    <source>
        <dbReference type="EMBL" id="PUX09970.1"/>
    </source>
</evidence>